<organism evidence="1 2">
    <name type="scientific">Xenorhabdus santafensis</name>
    <dbReference type="NCBI Taxonomy" id="2582833"/>
    <lineage>
        <taxon>Bacteria</taxon>
        <taxon>Pseudomonadati</taxon>
        <taxon>Pseudomonadota</taxon>
        <taxon>Gammaproteobacteria</taxon>
        <taxon>Enterobacterales</taxon>
        <taxon>Morganellaceae</taxon>
        <taxon>Xenorhabdus</taxon>
    </lineage>
</organism>
<gene>
    <name evidence="1" type="ORF">FE392_08705</name>
</gene>
<sequence>MIIDRERQVFYTWKKDKMYVSRYNQLDVVNISNILYLRVYGVNESNNLKSYFFAPRINNFIDPITNKSYFLTFISKYLLQGRESVSSVDFKRWLPLFLGRKREKPTDWEYQMATILTELDRLGPPDILESDL</sequence>
<keyword evidence="2" id="KW-1185">Reference proteome</keyword>
<dbReference type="RefSeq" id="WP_319929845.1">
    <property type="nucleotide sequence ID" value="NZ_VCDN01000031.1"/>
</dbReference>
<evidence type="ECO:0000313" key="2">
    <source>
        <dbReference type="Proteomes" id="UP001271890"/>
    </source>
</evidence>
<accession>A0ABU4S9C3</accession>
<evidence type="ECO:0000313" key="1">
    <source>
        <dbReference type="EMBL" id="MDX7987408.1"/>
    </source>
</evidence>
<reference evidence="2" key="1">
    <citation type="journal article" date="2024" name="Toxins">
        <title>Genome Sequence Analysis of Native Xenorhabdus Strains Isolated from Entomopathogenic Nematodes in Argentina.</title>
        <authorList>
            <person name="Palma L."/>
            <person name="Frizzo L."/>
            <person name="Kaiser S."/>
            <person name="Berry C."/>
            <person name="Caballero P."/>
            <person name="Bode H.B."/>
            <person name="Del Valle E.E."/>
        </authorList>
    </citation>
    <scope>NUCLEOTIDE SEQUENCE [LARGE SCALE GENOMIC DNA]</scope>
    <source>
        <strain evidence="2">12</strain>
    </source>
</reference>
<name>A0ABU4S9C3_9GAMM</name>
<proteinExistence type="predicted"/>
<dbReference type="EMBL" id="VCDN01000031">
    <property type="protein sequence ID" value="MDX7987408.1"/>
    <property type="molecule type" value="Genomic_DNA"/>
</dbReference>
<comment type="caution">
    <text evidence="1">The sequence shown here is derived from an EMBL/GenBank/DDBJ whole genome shotgun (WGS) entry which is preliminary data.</text>
</comment>
<protein>
    <submittedName>
        <fullName evidence="1">Uncharacterized protein</fullName>
    </submittedName>
</protein>
<dbReference type="Proteomes" id="UP001271890">
    <property type="component" value="Unassembled WGS sequence"/>
</dbReference>